<dbReference type="InterPro" id="IPR005135">
    <property type="entry name" value="Endo/exonuclease/phosphatase"/>
</dbReference>
<gene>
    <name evidence="2" type="ORF">CDAR_390981</name>
</gene>
<organism evidence="2 3">
    <name type="scientific">Caerostris darwini</name>
    <dbReference type="NCBI Taxonomy" id="1538125"/>
    <lineage>
        <taxon>Eukaryota</taxon>
        <taxon>Metazoa</taxon>
        <taxon>Ecdysozoa</taxon>
        <taxon>Arthropoda</taxon>
        <taxon>Chelicerata</taxon>
        <taxon>Arachnida</taxon>
        <taxon>Araneae</taxon>
        <taxon>Araneomorphae</taxon>
        <taxon>Entelegynae</taxon>
        <taxon>Araneoidea</taxon>
        <taxon>Araneidae</taxon>
        <taxon>Caerostris</taxon>
    </lineage>
</organism>
<name>A0AAV4UAE1_9ARAC</name>
<feature type="domain" description="Endonuclease/exonuclease/phosphatase" evidence="1">
    <location>
        <begin position="21"/>
        <end position="80"/>
    </location>
</feature>
<accession>A0AAV4UAE1</accession>
<evidence type="ECO:0000313" key="2">
    <source>
        <dbReference type="EMBL" id="GIY54758.1"/>
    </source>
</evidence>
<proteinExistence type="predicted"/>
<evidence type="ECO:0000259" key="1">
    <source>
        <dbReference type="Pfam" id="PF14529"/>
    </source>
</evidence>
<dbReference type="InterPro" id="IPR036691">
    <property type="entry name" value="Endo/exonu/phosph_ase_sf"/>
</dbReference>
<dbReference type="SUPFAM" id="SSF56219">
    <property type="entry name" value="DNase I-like"/>
    <property type="match status" value="1"/>
</dbReference>
<dbReference type="EMBL" id="BPLQ01010973">
    <property type="protein sequence ID" value="GIY54758.1"/>
    <property type="molecule type" value="Genomic_DNA"/>
</dbReference>
<sequence>MVFVSVRRYLPCQDRTLRERLEFIAKNDLIIINPPNSEPTFRRENAKGWPDVTIATRKVCHDIDNWKVQELDIGSDHATITFRIKGRFPHKSVSTTCSKGFVGLTVTTPRRSMSSRRANYRVHLDLGDCREGLLCHESSCHHQRVIGLQKTSPVPPLERLSSNPLSFVVFVKDTGQVYLPRAGKKCLQTFTRFAY</sequence>
<keyword evidence="3" id="KW-1185">Reference proteome</keyword>
<dbReference type="AlphaFoldDB" id="A0AAV4UAE1"/>
<comment type="caution">
    <text evidence="2">The sequence shown here is derived from an EMBL/GenBank/DDBJ whole genome shotgun (WGS) entry which is preliminary data.</text>
</comment>
<dbReference type="Pfam" id="PF14529">
    <property type="entry name" value="Exo_endo_phos_2"/>
    <property type="match status" value="1"/>
</dbReference>
<dbReference type="Gene3D" id="3.60.10.10">
    <property type="entry name" value="Endonuclease/exonuclease/phosphatase"/>
    <property type="match status" value="1"/>
</dbReference>
<evidence type="ECO:0000313" key="3">
    <source>
        <dbReference type="Proteomes" id="UP001054837"/>
    </source>
</evidence>
<reference evidence="2 3" key="1">
    <citation type="submission" date="2021-06" db="EMBL/GenBank/DDBJ databases">
        <title>Caerostris darwini draft genome.</title>
        <authorList>
            <person name="Kono N."/>
            <person name="Arakawa K."/>
        </authorList>
    </citation>
    <scope>NUCLEOTIDE SEQUENCE [LARGE SCALE GENOMIC DNA]</scope>
</reference>
<dbReference type="Proteomes" id="UP001054837">
    <property type="component" value="Unassembled WGS sequence"/>
</dbReference>
<dbReference type="GO" id="GO:0003824">
    <property type="term" value="F:catalytic activity"/>
    <property type="evidence" value="ECO:0007669"/>
    <property type="project" value="InterPro"/>
</dbReference>
<protein>
    <recommendedName>
        <fullName evidence="1">Endonuclease/exonuclease/phosphatase domain-containing protein</fullName>
    </recommendedName>
</protein>